<comment type="caution">
    <text evidence="1">The sequence shown here is derived from an EMBL/GenBank/DDBJ whole genome shotgun (WGS) entry which is preliminary data.</text>
</comment>
<protein>
    <submittedName>
        <fullName evidence="1">Uncharacterized protein</fullName>
    </submittedName>
</protein>
<dbReference type="Proteomes" id="UP000619260">
    <property type="component" value="Unassembled WGS sequence"/>
</dbReference>
<sequence length="189" mass="20936">MHPFDLRERHPEPGGDIVHIHAANPIRPPVWLLDVDGVINTRRPQWTAELRRGTARSEGVDWPIRWAPALVDRIRRMCATGVVEVRWCSTWCADADALERLFDLPALGRAFGAGALAGVEGTDALKAAAARGVLAEGRRLVWTDDTAVPVAGPLREELTAAGALLIRPHPRRGLRRRDVDRIEAYSRRA</sequence>
<name>A0A8J3YJ46_9ACTN</name>
<dbReference type="AlphaFoldDB" id="A0A8J3YJ46"/>
<organism evidence="1 2">
    <name type="scientific">Virgisporangium aliadipatigenens</name>
    <dbReference type="NCBI Taxonomy" id="741659"/>
    <lineage>
        <taxon>Bacteria</taxon>
        <taxon>Bacillati</taxon>
        <taxon>Actinomycetota</taxon>
        <taxon>Actinomycetes</taxon>
        <taxon>Micromonosporales</taxon>
        <taxon>Micromonosporaceae</taxon>
        <taxon>Virgisporangium</taxon>
    </lineage>
</organism>
<dbReference type="Pfam" id="PF18143">
    <property type="entry name" value="HAD_SAK_2"/>
    <property type="match status" value="1"/>
</dbReference>
<accession>A0A8J3YJ46</accession>
<gene>
    <name evidence="1" type="ORF">Val02_22480</name>
</gene>
<reference evidence="1" key="1">
    <citation type="submission" date="2021-01" db="EMBL/GenBank/DDBJ databases">
        <title>Whole genome shotgun sequence of Virgisporangium aliadipatigenens NBRC 105644.</title>
        <authorList>
            <person name="Komaki H."/>
            <person name="Tamura T."/>
        </authorList>
    </citation>
    <scope>NUCLEOTIDE SEQUENCE</scope>
    <source>
        <strain evidence="1">NBRC 105644</strain>
    </source>
</reference>
<keyword evidence="2" id="KW-1185">Reference proteome</keyword>
<evidence type="ECO:0000313" key="2">
    <source>
        <dbReference type="Proteomes" id="UP000619260"/>
    </source>
</evidence>
<evidence type="ECO:0000313" key="1">
    <source>
        <dbReference type="EMBL" id="GIJ45362.1"/>
    </source>
</evidence>
<dbReference type="EMBL" id="BOPF01000007">
    <property type="protein sequence ID" value="GIJ45362.1"/>
    <property type="molecule type" value="Genomic_DNA"/>
</dbReference>
<proteinExistence type="predicted"/>